<organism evidence="3 4">
    <name type="scientific">Pelomonas baiyunensis</name>
    <dbReference type="NCBI Taxonomy" id="3299026"/>
    <lineage>
        <taxon>Bacteria</taxon>
        <taxon>Pseudomonadati</taxon>
        <taxon>Pseudomonadota</taxon>
        <taxon>Betaproteobacteria</taxon>
        <taxon>Burkholderiales</taxon>
        <taxon>Sphaerotilaceae</taxon>
        <taxon>Roseateles</taxon>
    </lineage>
</organism>
<dbReference type="RefSeq" id="WP_394384434.1">
    <property type="nucleotide sequence ID" value="NZ_JBIGIB010000003.1"/>
</dbReference>
<evidence type="ECO:0000259" key="2">
    <source>
        <dbReference type="Pfam" id="PF07589"/>
    </source>
</evidence>
<name>A0ABW7GZC6_9BURK</name>
<protein>
    <submittedName>
        <fullName evidence="3">PEP-CTERM sorting domain-containing protein</fullName>
    </submittedName>
</protein>
<accession>A0ABW7GZC6</accession>
<sequence>MNKTLLTLALAAATALPAQAALTAGDIAIIGRINNGTPDSFAFVALSNIAAGEVIYFTDNGWTGTGFRGASNTDGDGNESLLMWTAAARITAGTVIASTGNGNGFTKSGAIPGANSGSFGTLDLSQSGDQIYAFQSSTTTNPLVNTSKQTHLYAFDDTNGFETSTSSTTGAAPSSLTQGLSAISLKLSPNSIRVKTSVLQGAAQTKDQWLATFANAANWEAGALPTGSITISAVPEPQTYALMLSGLLAVGFIARRRRG</sequence>
<gene>
    <name evidence="3" type="ORF">ACG01O_10955</name>
</gene>
<feature type="signal peptide" evidence="1">
    <location>
        <begin position="1"/>
        <end position="20"/>
    </location>
</feature>
<feature type="domain" description="Ice-binding protein C-terminal" evidence="2">
    <location>
        <begin position="233"/>
        <end position="258"/>
    </location>
</feature>
<evidence type="ECO:0000256" key="1">
    <source>
        <dbReference type="SAM" id="SignalP"/>
    </source>
</evidence>
<evidence type="ECO:0000313" key="4">
    <source>
        <dbReference type="Proteomes" id="UP001606303"/>
    </source>
</evidence>
<evidence type="ECO:0000313" key="3">
    <source>
        <dbReference type="EMBL" id="MFG6467126.1"/>
    </source>
</evidence>
<dbReference type="NCBIfam" id="TIGR02595">
    <property type="entry name" value="PEP_CTERM"/>
    <property type="match status" value="1"/>
</dbReference>
<reference evidence="3 4" key="1">
    <citation type="submission" date="2024-08" db="EMBL/GenBank/DDBJ databases">
        <authorList>
            <person name="Lu H."/>
        </authorList>
    </citation>
    <scope>NUCLEOTIDE SEQUENCE [LARGE SCALE GENOMIC DNA]</scope>
    <source>
        <strain evidence="3 4">BYS87W</strain>
    </source>
</reference>
<dbReference type="InterPro" id="IPR013424">
    <property type="entry name" value="Ice-binding_C"/>
</dbReference>
<dbReference type="Pfam" id="PF07589">
    <property type="entry name" value="PEP-CTERM"/>
    <property type="match status" value="1"/>
</dbReference>
<keyword evidence="1" id="KW-0732">Signal</keyword>
<dbReference type="EMBL" id="JBIGIB010000003">
    <property type="protein sequence ID" value="MFG6467126.1"/>
    <property type="molecule type" value="Genomic_DNA"/>
</dbReference>
<dbReference type="Proteomes" id="UP001606303">
    <property type="component" value="Unassembled WGS sequence"/>
</dbReference>
<proteinExistence type="predicted"/>
<keyword evidence="4" id="KW-1185">Reference proteome</keyword>
<comment type="caution">
    <text evidence="3">The sequence shown here is derived from an EMBL/GenBank/DDBJ whole genome shotgun (WGS) entry which is preliminary data.</text>
</comment>
<feature type="chain" id="PRO_5047542731" evidence="1">
    <location>
        <begin position="21"/>
        <end position="259"/>
    </location>
</feature>